<reference evidence="5 6" key="1">
    <citation type="submission" date="2021-10" db="EMBL/GenBank/DDBJ databases">
        <title>Anaerobic single-cell dispensing facilitates the cultivation of human gut bacteria.</title>
        <authorList>
            <person name="Afrizal A."/>
        </authorList>
    </citation>
    <scope>NUCLEOTIDE SEQUENCE [LARGE SCALE GENOMIC DNA]</scope>
    <source>
        <strain evidence="5 6">CLA-AA-H244</strain>
    </source>
</reference>
<dbReference type="SUPFAM" id="SSF54637">
    <property type="entry name" value="Thioesterase/thiol ester dehydrase-isomerase"/>
    <property type="match status" value="1"/>
</dbReference>
<comment type="caution">
    <text evidence="5">The sequence shown here is derived from an EMBL/GenBank/DDBJ whole genome shotgun (WGS) entry which is preliminary data.</text>
</comment>
<evidence type="ECO:0000313" key="5">
    <source>
        <dbReference type="EMBL" id="MCC2168428.1"/>
    </source>
</evidence>
<evidence type="ECO:0000256" key="1">
    <source>
        <dbReference type="ARBA" id="ARBA00010458"/>
    </source>
</evidence>
<dbReference type="InterPro" id="IPR029069">
    <property type="entry name" value="HotDog_dom_sf"/>
</dbReference>
<dbReference type="CDD" id="cd03442">
    <property type="entry name" value="BFIT_BACH"/>
    <property type="match status" value="1"/>
</dbReference>
<name>A0AAE3AZ08_9FIRM</name>
<dbReference type="RefSeq" id="WP_308728679.1">
    <property type="nucleotide sequence ID" value="NZ_JAJEQF010000035.1"/>
</dbReference>
<sequence length="155" mass="17547">MKKRAIESRVEQVYQIRPEHLNGAGRLFGGRLMEWIDEVAGLVGIRHSQCNVITASVDNLKFIRGVFQNDLVVLVGTLTWVGSTSMEVRVDTYVEKLNGTRYPVNRAYLTLVTVDETGKPTKVPGLLIESIGQQAEWEAGQKRKEFRIQRNKEGF</sequence>
<dbReference type="Gene3D" id="3.10.129.10">
    <property type="entry name" value="Hotdog Thioesterase"/>
    <property type="match status" value="1"/>
</dbReference>
<dbReference type="AlphaFoldDB" id="A0AAE3AZ08"/>
<dbReference type="PROSITE" id="PS51770">
    <property type="entry name" value="HOTDOG_ACOT"/>
    <property type="match status" value="1"/>
</dbReference>
<evidence type="ECO:0000313" key="6">
    <source>
        <dbReference type="Proteomes" id="UP001199355"/>
    </source>
</evidence>
<dbReference type="GO" id="GO:0052816">
    <property type="term" value="F:long-chain fatty acyl-CoA hydrolase activity"/>
    <property type="evidence" value="ECO:0007669"/>
    <property type="project" value="TreeGrafter"/>
</dbReference>
<protein>
    <submittedName>
        <fullName evidence="5">Acyl-CoA thioesterase</fullName>
    </submittedName>
</protein>
<accession>A0AAE3AZ08</accession>
<comment type="similarity">
    <text evidence="1">Belongs to the acyl coenzyme A hydrolase family.</text>
</comment>
<gene>
    <name evidence="5" type="ORF">LKD45_12145</name>
</gene>
<dbReference type="Proteomes" id="UP001199355">
    <property type="component" value="Unassembled WGS sequence"/>
</dbReference>
<organism evidence="5 6">
    <name type="scientific">Gallintestinimicrobium propionicum</name>
    <dbReference type="NCBI Taxonomy" id="2981770"/>
    <lineage>
        <taxon>Bacteria</taxon>
        <taxon>Bacillati</taxon>
        <taxon>Bacillota</taxon>
        <taxon>Clostridia</taxon>
        <taxon>Lachnospirales</taxon>
        <taxon>Lachnospiraceae</taxon>
        <taxon>Gallintestinimicrobium</taxon>
    </lineage>
</organism>
<keyword evidence="2 3" id="KW-0378">Hydrolase</keyword>
<dbReference type="GO" id="GO:0005737">
    <property type="term" value="C:cytoplasm"/>
    <property type="evidence" value="ECO:0007669"/>
    <property type="project" value="TreeGrafter"/>
</dbReference>
<feature type="domain" description="HotDog ACOT-type" evidence="4">
    <location>
        <begin position="6"/>
        <end position="117"/>
    </location>
</feature>
<evidence type="ECO:0000256" key="2">
    <source>
        <dbReference type="ARBA" id="ARBA00022801"/>
    </source>
</evidence>
<evidence type="ECO:0000259" key="4">
    <source>
        <dbReference type="PROSITE" id="PS51770"/>
    </source>
</evidence>
<dbReference type="Pfam" id="PF03061">
    <property type="entry name" value="4HBT"/>
    <property type="match status" value="1"/>
</dbReference>
<dbReference type="InterPro" id="IPR040170">
    <property type="entry name" value="Cytosol_ACT"/>
</dbReference>
<evidence type="ECO:0000256" key="3">
    <source>
        <dbReference type="PROSITE-ProRule" id="PRU01106"/>
    </source>
</evidence>
<proteinExistence type="inferred from homology"/>
<dbReference type="EMBL" id="JAJEQF010000035">
    <property type="protein sequence ID" value="MCC2168428.1"/>
    <property type="molecule type" value="Genomic_DNA"/>
</dbReference>
<dbReference type="PANTHER" id="PTHR11049">
    <property type="entry name" value="ACYL COENZYME A THIOESTER HYDROLASE"/>
    <property type="match status" value="1"/>
</dbReference>
<dbReference type="InterPro" id="IPR033120">
    <property type="entry name" value="HOTDOG_ACOT"/>
</dbReference>
<keyword evidence="6" id="KW-1185">Reference proteome</keyword>
<dbReference type="InterPro" id="IPR006683">
    <property type="entry name" value="Thioestr_dom"/>
</dbReference>
<dbReference type="GO" id="GO:0006637">
    <property type="term" value="P:acyl-CoA metabolic process"/>
    <property type="evidence" value="ECO:0007669"/>
    <property type="project" value="TreeGrafter"/>
</dbReference>